<feature type="compositionally biased region" description="Pro residues" evidence="6">
    <location>
        <begin position="41"/>
        <end position="50"/>
    </location>
</feature>
<dbReference type="GO" id="GO:0043015">
    <property type="term" value="F:gamma-tubulin binding"/>
    <property type="evidence" value="ECO:0007669"/>
    <property type="project" value="InterPro"/>
</dbReference>
<evidence type="ECO:0000256" key="1">
    <source>
        <dbReference type="ARBA" id="ARBA00004245"/>
    </source>
</evidence>
<feature type="region of interest" description="Disordered" evidence="6">
    <location>
        <begin position="30"/>
        <end position="52"/>
    </location>
</feature>
<protein>
    <submittedName>
        <fullName evidence="9">Gamma-tubulin complex component protein</fullName>
    </submittedName>
</protein>
<dbReference type="GO" id="GO:0005816">
    <property type="term" value="C:spindle pole body"/>
    <property type="evidence" value="ECO:0007669"/>
    <property type="project" value="UniProtKB-ARBA"/>
</dbReference>
<organism evidence="9 10">
    <name type="scientific">Piptocephalis cylindrospora</name>
    <dbReference type="NCBI Taxonomy" id="1907219"/>
    <lineage>
        <taxon>Eukaryota</taxon>
        <taxon>Fungi</taxon>
        <taxon>Fungi incertae sedis</taxon>
        <taxon>Zoopagomycota</taxon>
        <taxon>Zoopagomycotina</taxon>
        <taxon>Zoopagomycetes</taxon>
        <taxon>Zoopagales</taxon>
        <taxon>Piptocephalidaceae</taxon>
        <taxon>Piptocephalis</taxon>
    </lineage>
</organism>
<keyword evidence="3" id="KW-0963">Cytoplasm</keyword>
<dbReference type="GO" id="GO:0031122">
    <property type="term" value="P:cytoplasmic microtubule organization"/>
    <property type="evidence" value="ECO:0007669"/>
    <property type="project" value="TreeGrafter"/>
</dbReference>
<evidence type="ECO:0000259" key="7">
    <source>
        <dbReference type="Pfam" id="PF04130"/>
    </source>
</evidence>
<dbReference type="Pfam" id="PF04130">
    <property type="entry name" value="GCP_C_terminal"/>
    <property type="match status" value="1"/>
</dbReference>
<keyword evidence="4" id="KW-0493">Microtubule</keyword>
<evidence type="ECO:0000256" key="6">
    <source>
        <dbReference type="SAM" id="MobiDB-lite"/>
    </source>
</evidence>
<accession>A0A4P9Y291</accession>
<reference evidence="10" key="1">
    <citation type="journal article" date="2018" name="Nat. Microbiol.">
        <title>Leveraging single-cell genomics to expand the fungal tree of life.</title>
        <authorList>
            <person name="Ahrendt S.R."/>
            <person name="Quandt C.A."/>
            <person name="Ciobanu D."/>
            <person name="Clum A."/>
            <person name="Salamov A."/>
            <person name="Andreopoulos B."/>
            <person name="Cheng J.F."/>
            <person name="Woyke T."/>
            <person name="Pelin A."/>
            <person name="Henrissat B."/>
            <person name="Reynolds N.K."/>
            <person name="Benny G.L."/>
            <person name="Smith M.E."/>
            <person name="James T.Y."/>
            <person name="Grigoriev I.V."/>
        </authorList>
    </citation>
    <scope>NUCLEOTIDE SEQUENCE [LARGE SCALE GENOMIC DNA]</scope>
</reference>
<evidence type="ECO:0000313" key="9">
    <source>
        <dbReference type="EMBL" id="RKP12988.1"/>
    </source>
</evidence>
<dbReference type="GO" id="GO:0000922">
    <property type="term" value="C:spindle pole"/>
    <property type="evidence" value="ECO:0007669"/>
    <property type="project" value="InterPro"/>
</dbReference>
<evidence type="ECO:0000259" key="8">
    <source>
        <dbReference type="Pfam" id="PF17681"/>
    </source>
</evidence>
<dbReference type="GO" id="GO:0051225">
    <property type="term" value="P:spindle assembly"/>
    <property type="evidence" value="ECO:0007669"/>
    <property type="project" value="TreeGrafter"/>
</dbReference>
<evidence type="ECO:0000256" key="3">
    <source>
        <dbReference type="ARBA" id="ARBA00022490"/>
    </source>
</evidence>
<feature type="domain" description="Gamma tubulin complex component C-terminal" evidence="7">
    <location>
        <begin position="271"/>
        <end position="373"/>
    </location>
</feature>
<dbReference type="GO" id="GO:0000278">
    <property type="term" value="P:mitotic cell cycle"/>
    <property type="evidence" value="ECO:0007669"/>
    <property type="project" value="TreeGrafter"/>
</dbReference>
<feature type="non-terminal residue" evidence="9">
    <location>
        <position position="373"/>
    </location>
</feature>
<sequence length="373" mass="42751">MSRSVRAVVRELGELGSLCRRLRAVSLGKDPFPEQGEVDPTSPPRSPQPPGLIRQAFEHALHEELNAHYRLVAVLEGRIRRVESLAQLSLRRVHLWIQEALQRFRLLEACVEGCRGLKGGNILNIMYAMSRHGDPFIRGFIHRMLDAVSKPFFTMLKEWIYEGELNDPYGEFFITTQDVPDDLMWRQKYILRRSMTPSFIPESLASKIISIGKSLNFLRYTCGDSGWLKENITEHSHLQYGDLPGLEMSIDAAYLATSRRLMDVLRNKFHLLDHLDALKRFLLLCQGDFVQYLMDALGDCLSESASSLFRHNLTSTLETAIRSSNVQYDHVDIQRRLDVRTLETSPGDVGWDVFTLDYRVELPLSTILTQQAM</sequence>
<dbReference type="OrthoDB" id="5860513at2759"/>
<gene>
    <name evidence="9" type="ORF">BJ684DRAFT_10719</name>
</gene>
<dbReference type="InterPro" id="IPR040457">
    <property type="entry name" value="GCP_C"/>
</dbReference>
<name>A0A4P9Y291_9FUNG</name>
<evidence type="ECO:0000256" key="5">
    <source>
        <dbReference type="ARBA" id="ARBA00023212"/>
    </source>
</evidence>
<dbReference type="GO" id="GO:0051321">
    <property type="term" value="P:meiotic cell cycle"/>
    <property type="evidence" value="ECO:0007669"/>
    <property type="project" value="TreeGrafter"/>
</dbReference>
<dbReference type="PANTHER" id="PTHR19302:SF14">
    <property type="entry name" value="GAMMA-TUBULIN COMPLEX COMPONENT 3"/>
    <property type="match status" value="1"/>
</dbReference>
<dbReference type="AlphaFoldDB" id="A0A4P9Y291"/>
<dbReference type="InterPro" id="IPR007259">
    <property type="entry name" value="GCP"/>
</dbReference>
<dbReference type="PANTHER" id="PTHR19302">
    <property type="entry name" value="GAMMA TUBULIN COMPLEX PROTEIN"/>
    <property type="match status" value="1"/>
</dbReference>
<proteinExistence type="inferred from homology"/>
<dbReference type="InterPro" id="IPR042241">
    <property type="entry name" value="GCP_C_sf"/>
</dbReference>
<comment type="similarity">
    <text evidence="2">Belongs to the TUBGCP family.</text>
</comment>
<evidence type="ECO:0000256" key="4">
    <source>
        <dbReference type="ARBA" id="ARBA00022701"/>
    </source>
</evidence>
<keyword evidence="10" id="KW-1185">Reference proteome</keyword>
<keyword evidence="5" id="KW-0206">Cytoskeleton</keyword>
<evidence type="ECO:0000313" key="10">
    <source>
        <dbReference type="Proteomes" id="UP000267251"/>
    </source>
</evidence>
<dbReference type="Gene3D" id="1.20.120.1900">
    <property type="entry name" value="Gamma-tubulin complex, C-terminal domain"/>
    <property type="match status" value="1"/>
</dbReference>
<dbReference type="Pfam" id="PF17681">
    <property type="entry name" value="GCP_N_terminal"/>
    <property type="match status" value="1"/>
</dbReference>
<dbReference type="GO" id="GO:0000930">
    <property type="term" value="C:gamma-tubulin complex"/>
    <property type="evidence" value="ECO:0007669"/>
    <property type="project" value="UniProtKB-ARBA"/>
</dbReference>
<dbReference type="EMBL" id="KZ988141">
    <property type="protein sequence ID" value="RKP12988.1"/>
    <property type="molecule type" value="Genomic_DNA"/>
</dbReference>
<comment type="subcellular location">
    <subcellularLocation>
        <location evidence="1">Cytoplasm</location>
        <location evidence="1">Cytoskeleton</location>
    </subcellularLocation>
</comment>
<dbReference type="Proteomes" id="UP000267251">
    <property type="component" value="Unassembled WGS sequence"/>
</dbReference>
<dbReference type="GO" id="GO:0005874">
    <property type="term" value="C:microtubule"/>
    <property type="evidence" value="ECO:0007669"/>
    <property type="project" value="UniProtKB-KW"/>
</dbReference>
<dbReference type="InterPro" id="IPR041470">
    <property type="entry name" value="GCP_N"/>
</dbReference>
<feature type="domain" description="Gamma tubulin complex component protein N-terminal" evidence="8">
    <location>
        <begin position="2"/>
        <end position="268"/>
    </location>
</feature>
<evidence type="ECO:0000256" key="2">
    <source>
        <dbReference type="ARBA" id="ARBA00010337"/>
    </source>
</evidence>
<dbReference type="GO" id="GO:0051011">
    <property type="term" value="F:microtubule minus-end binding"/>
    <property type="evidence" value="ECO:0007669"/>
    <property type="project" value="TreeGrafter"/>
</dbReference>
<dbReference type="GO" id="GO:0007020">
    <property type="term" value="P:microtubule nucleation"/>
    <property type="evidence" value="ECO:0007669"/>
    <property type="project" value="InterPro"/>
</dbReference>